<proteinExistence type="inferred from homology"/>
<sequence>MYKTEHWDILLSNTVNKKAFIETVLDGNAEGELAAFNSLNGILFSDIAIDKFIEKEHQYDLIEAAAESNRKLRTFSSGERKKEFLNYCVKQNPDYIIFDNPLDHLDHASRITLANSLEQLAQSVRIIQLVNRAADLFPFIQNKAQITDNSFVLNEIKTTENNPNSVKVSIPKPAEPTDYNEDVLIHMNEVSVSYDERKIVDAITWTIKKNEFWQLIGPNGSGKSTILSLISGDNPKGYGQDLFLFGKKKGSGESIWDIKKRIGYFSTSMTDLFQKKHSLEYMILSGFFDSIGLYTEPTSLQKQIVSQWLDVIKMSHLKNKTFTQLSIGQQRVALIVRAVLKHPPLVILDEPVEGLDDENVALVIELVNLLVKETSMTILYVSHRIESNLTPTSIFELIPSETGSIGNIKSKSL</sequence>
<name>A0A086AG35_FLAHY</name>
<keyword evidence="2" id="KW-0813">Transport</keyword>
<dbReference type="InterPro" id="IPR003593">
    <property type="entry name" value="AAA+_ATPase"/>
</dbReference>
<feature type="domain" description="ABC transporter" evidence="5">
    <location>
        <begin position="185"/>
        <end position="407"/>
    </location>
</feature>
<keyword evidence="3" id="KW-0547">Nucleotide-binding</keyword>
<dbReference type="Gene3D" id="3.40.50.300">
    <property type="entry name" value="P-loop containing nucleotide triphosphate hydrolases"/>
    <property type="match status" value="2"/>
</dbReference>
<dbReference type="SUPFAM" id="SSF52540">
    <property type="entry name" value="P-loop containing nucleoside triphosphate hydrolases"/>
    <property type="match status" value="2"/>
</dbReference>
<dbReference type="Proteomes" id="UP000028712">
    <property type="component" value="Unassembled WGS sequence"/>
</dbReference>
<dbReference type="SMART" id="SM00382">
    <property type="entry name" value="AAA"/>
    <property type="match status" value="1"/>
</dbReference>
<dbReference type="RefSeq" id="WP_035622967.1">
    <property type="nucleotide sequence ID" value="NZ_JBEWQG010000008.1"/>
</dbReference>
<reference evidence="7 9" key="2">
    <citation type="submission" date="2016-11" db="EMBL/GenBank/DDBJ databases">
        <title>Whole genomes of Flavobacteriaceae.</title>
        <authorList>
            <person name="Stine C."/>
            <person name="Li C."/>
            <person name="Tadesse D."/>
        </authorList>
    </citation>
    <scope>NUCLEOTIDE SEQUENCE [LARGE SCALE GENOMIC DNA]</scope>
    <source>
        <strain evidence="7 9">ATCC 29551</strain>
    </source>
</reference>
<dbReference type="GO" id="GO:0016887">
    <property type="term" value="F:ATP hydrolysis activity"/>
    <property type="evidence" value="ECO:0007669"/>
    <property type="project" value="InterPro"/>
</dbReference>
<evidence type="ECO:0000313" key="8">
    <source>
        <dbReference type="Proteomes" id="UP000028712"/>
    </source>
</evidence>
<dbReference type="eggNOG" id="COG1119">
    <property type="taxonomic scope" value="Bacteria"/>
</dbReference>
<evidence type="ECO:0000313" key="9">
    <source>
        <dbReference type="Proteomes" id="UP000198424"/>
    </source>
</evidence>
<dbReference type="PANTHER" id="PTHR42734">
    <property type="entry name" value="METAL TRANSPORT SYSTEM ATP-BINDING PROTEIN TM_0124-RELATED"/>
    <property type="match status" value="1"/>
</dbReference>
<dbReference type="EMBL" id="MUGY01000041">
    <property type="protein sequence ID" value="OXA86945.1"/>
    <property type="molecule type" value="Genomic_DNA"/>
</dbReference>
<dbReference type="PROSITE" id="PS50893">
    <property type="entry name" value="ABC_TRANSPORTER_2"/>
    <property type="match status" value="1"/>
</dbReference>
<protein>
    <submittedName>
        <fullName evidence="6">ABC transporter</fullName>
    </submittedName>
</protein>
<dbReference type="Proteomes" id="UP000198424">
    <property type="component" value="Unassembled WGS sequence"/>
</dbReference>
<dbReference type="AlphaFoldDB" id="A0A086AG35"/>
<evidence type="ECO:0000256" key="3">
    <source>
        <dbReference type="ARBA" id="ARBA00022741"/>
    </source>
</evidence>
<gene>
    <name evidence="7" type="ORF">B0A62_23080</name>
    <name evidence="6" type="ORF">IW20_13325</name>
</gene>
<accession>A0A086AG35</accession>
<dbReference type="STRING" id="991.IW20_13325"/>
<evidence type="ECO:0000313" key="7">
    <source>
        <dbReference type="EMBL" id="OXA86945.1"/>
    </source>
</evidence>
<dbReference type="InterPro" id="IPR027417">
    <property type="entry name" value="P-loop_NTPase"/>
</dbReference>
<comment type="similarity">
    <text evidence="1">Belongs to the ABC transporter superfamily.</text>
</comment>
<evidence type="ECO:0000256" key="4">
    <source>
        <dbReference type="ARBA" id="ARBA00022840"/>
    </source>
</evidence>
<dbReference type="InterPro" id="IPR050153">
    <property type="entry name" value="Metal_Ion_Import_ABC"/>
</dbReference>
<evidence type="ECO:0000256" key="1">
    <source>
        <dbReference type="ARBA" id="ARBA00005417"/>
    </source>
</evidence>
<dbReference type="OrthoDB" id="9789994at2"/>
<reference evidence="6 8" key="1">
    <citation type="submission" date="2014-07" db="EMBL/GenBank/DDBJ databases">
        <title>Genome of Flavobacterium hydatis DSM 2063.</title>
        <authorList>
            <person name="Pipes S.E."/>
            <person name="Stropko S.J."/>
            <person name="Newman J.D."/>
        </authorList>
    </citation>
    <scope>NUCLEOTIDE SEQUENCE [LARGE SCALE GENOMIC DNA]</scope>
    <source>
        <strain evidence="6 8">DSM 2063</strain>
    </source>
</reference>
<organism evidence="6 8">
    <name type="scientific">Flavobacterium hydatis</name>
    <name type="common">Cytophaga aquatilis</name>
    <dbReference type="NCBI Taxonomy" id="991"/>
    <lineage>
        <taxon>Bacteria</taxon>
        <taxon>Pseudomonadati</taxon>
        <taxon>Bacteroidota</taxon>
        <taxon>Flavobacteriia</taxon>
        <taxon>Flavobacteriales</taxon>
        <taxon>Flavobacteriaceae</taxon>
        <taxon>Flavobacterium</taxon>
    </lineage>
</organism>
<dbReference type="Pfam" id="PF00005">
    <property type="entry name" value="ABC_tran"/>
    <property type="match status" value="1"/>
</dbReference>
<comment type="caution">
    <text evidence="6">The sequence shown here is derived from an EMBL/GenBank/DDBJ whole genome shotgun (WGS) entry which is preliminary data.</text>
</comment>
<dbReference type="EMBL" id="JPRM01000019">
    <property type="protein sequence ID" value="KFF15649.1"/>
    <property type="molecule type" value="Genomic_DNA"/>
</dbReference>
<dbReference type="eggNOG" id="COG1121">
    <property type="taxonomic scope" value="Bacteria"/>
</dbReference>
<keyword evidence="4" id="KW-0067">ATP-binding</keyword>
<dbReference type="GO" id="GO:0005524">
    <property type="term" value="F:ATP binding"/>
    <property type="evidence" value="ECO:0007669"/>
    <property type="project" value="UniProtKB-KW"/>
</dbReference>
<dbReference type="InterPro" id="IPR003439">
    <property type="entry name" value="ABC_transporter-like_ATP-bd"/>
</dbReference>
<evidence type="ECO:0000313" key="6">
    <source>
        <dbReference type="EMBL" id="KFF15649.1"/>
    </source>
</evidence>
<keyword evidence="9" id="KW-1185">Reference proteome</keyword>
<evidence type="ECO:0000256" key="2">
    <source>
        <dbReference type="ARBA" id="ARBA00022448"/>
    </source>
</evidence>
<evidence type="ECO:0000259" key="5">
    <source>
        <dbReference type="PROSITE" id="PS50893"/>
    </source>
</evidence>
<dbReference type="PANTHER" id="PTHR42734:SF17">
    <property type="entry name" value="METAL TRANSPORT SYSTEM ATP-BINDING PROTEIN TM_0124-RELATED"/>
    <property type="match status" value="1"/>
</dbReference>